<feature type="non-terminal residue" evidence="2">
    <location>
        <position position="161"/>
    </location>
</feature>
<feature type="domain" description="RapA2 cadherin-like" evidence="1">
    <location>
        <begin position="78"/>
        <end position="154"/>
    </location>
</feature>
<feature type="non-terminal residue" evidence="2">
    <location>
        <position position="1"/>
    </location>
</feature>
<dbReference type="InterPro" id="IPR040853">
    <property type="entry name" value="RapA2_cadherin-like"/>
</dbReference>
<proteinExistence type="predicted"/>
<keyword evidence="3" id="KW-1185">Reference proteome</keyword>
<dbReference type="NCBIfam" id="TIGR01965">
    <property type="entry name" value="VCBS_repeat"/>
    <property type="match status" value="1"/>
</dbReference>
<protein>
    <submittedName>
        <fullName evidence="2">Ig-like domain-containing protein</fullName>
    </submittedName>
</protein>
<dbReference type="EMBL" id="JBGLYH010000140">
    <property type="protein sequence ID" value="MEZ7198975.1"/>
    <property type="molecule type" value="Genomic_DNA"/>
</dbReference>
<evidence type="ECO:0000313" key="3">
    <source>
        <dbReference type="Proteomes" id="UP001568698"/>
    </source>
</evidence>
<gene>
    <name evidence="2" type="ORF">AB6M95_19715</name>
</gene>
<accession>A0ABV4K8M4</accession>
<sequence>DFTVTSVTGHGGTDADATGGFDIVGQYGTLHMNADGSYTYTENPEATNFLNTDSDPVTDTFTYTMSDNQDSHPGTSTATLTITINGANDAPVAMADSATLTESVDDAAPATVSGNVLAGDDHGGVADTDVDNQTTDFTVTSVTGHGGTDADATGGFDIVGQ</sequence>
<name>A0ABV4K8M4_9BACT</name>
<evidence type="ECO:0000313" key="2">
    <source>
        <dbReference type="EMBL" id="MEZ7198975.1"/>
    </source>
</evidence>
<dbReference type="Proteomes" id="UP001568698">
    <property type="component" value="Unassembled WGS sequence"/>
</dbReference>
<dbReference type="InterPro" id="IPR010221">
    <property type="entry name" value="VCBS_dom"/>
</dbReference>
<evidence type="ECO:0000259" key="1">
    <source>
        <dbReference type="Pfam" id="PF17803"/>
    </source>
</evidence>
<dbReference type="Pfam" id="PF17803">
    <property type="entry name" value="Cadherin_4"/>
    <property type="match status" value="1"/>
</dbReference>
<dbReference type="RefSeq" id="WP_371388446.1">
    <property type="nucleotide sequence ID" value="NZ_JBGLYH010000140.1"/>
</dbReference>
<comment type="caution">
    <text evidence="2">The sequence shown here is derived from an EMBL/GenBank/DDBJ whole genome shotgun (WGS) entry which is preliminary data.</text>
</comment>
<reference evidence="2 3" key="1">
    <citation type="submission" date="2024-08" db="EMBL/GenBank/DDBJ databases">
        <title>Sulfate-reducing bacteria isolated from formation water of the oil field in Kazakhstan and description of Pseudodesulfovibrio sp.</title>
        <authorList>
            <person name="Bidzhieva S.K."/>
            <person name="Tourova T.P."/>
            <person name="Grouzdev D.S."/>
            <person name="Beletsky A.V."/>
            <person name="Sokolova D.S."/>
            <person name="Samigullina S.R."/>
            <person name="Poltaraus A.B."/>
            <person name="Avtukh A.N."/>
            <person name="Tereshina V.M."/>
            <person name="Zhaparov N.S."/>
            <person name="Mardanov A.V."/>
            <person name="Nazina T.N."/>
        </authorList>
    </citation>
    <scope>NUCLEOTIDE SEQUENCE [LARGE SCALE GENOMIC DNA]</scope>
    <source>
        <strain evidence="2 3">9FUS</strain>
    </source>
</reference>
<organism evidence="2 3">
    <name type="scientific">Pseudodesulfovibrio karagichevae</name>
    <dbReference type="NCBI Taxonomy" id="3239305"/>
    <lineage>
        <taxon>Bacteria</taxon>
        <taxon>Pseudomonadati</taxon>
        <taxon>Thermodesulfobacteriota</taxon>
        <taxon>Desulfovibrionia</taxon>
        <taxon>Desulfovibrionales</taxon>
        <taxon>Desulfovibrionaceae</taxon>
    </lineage>
</organism>